<keyword evidence="4" id="KW-1185">Reference proteome</keyword>
<organism evidence="3 4">
    <name type="scientific">Neoaquamicrobium microcysteis</name>
    <dbReference type="NCBI Taxonomy" id="2682781"/>
    <lineage>
        <taxon>Bacteria</taxon>
        <taxon>Pseudomonadati</taxon>
        <taxon>Pseudomonadota</taxon>
        <taxon>Alphaproteobacteria</taxon>
        <taxon>Hyphomicrobiales</taxon>
        <taxon>Phyllobacteriaceae</taxon>
        <taxon>Neoaquamicrobium</taxon>
    </lineage>
</organism>
<comment type="caution">
    <text evidence="3">The sequence shown here is derived from an EMBL/GenBank/DDBJ whole genome shotgun (WGS) entry which is preliminary data.</text>
</comment>
<dbReference type="InterPro" id="IPR018764">
    <property type="entry name" value="RskA_C"/>
</dbReference>
<name>A0A5D4GLX9_9HYPH</name>
<feature type="transmembrane region" description="Helical" evidence="1">
    <location>
        <begin position="159"/>
        <end position="180"/>
    </location>
</feature>
<dbReference type="AlphaFoldDB" id="A0A5D4GLX9"/>
<evidence type="ECO:0000256" key="1">
    <source>
        <dbReference type="SAM" id="Phobius"/>
    </source>
</evidence>
<reference evidence="3 4" key="2">
    <citation type="submission" date="2019-09" db="EMBL/GenBank/DDBJ databases">
        <title>Mesorhizobium sp. MaA-C15 isolated from Microcystis aeruginosa.</title>
        <authorList>
            <person name="Jeong S.E."/>
            <person name="Jin H.M."/>
            <person name="Jeon C.O."/>
        </authorList>
    </citation>
    <scope>NUCLEOTIDE SEQUENCE [LARGE SCALE GENOMIC DNA]</scope>
    <source>
        <strain evidence="3 4">MaA-C15</strain>
    </source>
</reference>
<proteinExistence type="predicted"/>
<dbReference type="Pfam" id="PF10099">
    <property type="entry name" value="RskA_C"/>
    <property type="match status" value="1"/>
</dbReference>
<keyword evidence="1" id="KW-1133">Transmembrane helix</keyword>
<gene>
    <name evidence="3" type="ORF">FY036_23530</name>
</gene>
<keyword evidence="1" id="KW-0472">Membrane</keyword>
<feature type="domain" description="Anti-sigma K factor RskA C-terminal" evidence="2">
    <location>
        <begin position="167"/>
        <end position="284"/>
    </location>
</feature>
<reference evidence="3 4" key="1">
    <citation type="submission" date="2019-08" db="EMBL/GenBank/DDBJ databases">
        <authorList>
            <person name="Seo Y.L."/>
        </authorList>
    </citation>
    <scope>NUCLEOTIDE SEQUENCE [LARGE SCALE GENOMIC DNA]</scope>
    <source>
        <strain evidence="3 4">MaA-C15</strain>
    </source>
</reference>
<protein>
    <recommendedName>
        <fullName evidence="2">Anti-sigma K factor RskA C-terminal domain-containing protein</fullName>
    </recommendedName>
</protein>
<dbReference type="GO" id="GO:0005886">
    <property type="term" value="C:plasma membrane"/>
    <property type="evidence" value="ECO:0007669"/>
    <property type="project" value="InterPro"/>
</dbReference>
<evidence type="ECO:0000259" key="2">
    <source>
        <dbReference type="Pfam" id="PF10099"/>
    </source>
</evidence>
<dbReference type="Proteomes" id="UP000323258">
    <property type="component" value="Unassembled WGS sequence"/>
</dbReference>
<sequence>MEDHGKNAAQARCTDNAVSGAGGAVGARRAGNETAALVTWRRGVEAMSFKDRMARAEDYVFGLMDEHERARAERDMEVDAEFRDCVMVLGERLRKLHRAKGPMPMSDDTWDEITARISDMPQMGRKEVAARMAAMGVPSPDDDRKGLLRIKRPGAHQFAGWRGTVVAGALVAAMVVGYLAGQASAPAPQPVAVTLLQDENGARSAMLETYGNYSLRFLPLSALDVPAGKVLQLWTWRNGAPAPLGTFDGSSEITFQGPELPAAVAGQVYEITLEYAPGSTTGQPAGVTLLSGEAITPPR</sequence>
<keyword evidence="1" id="KW-0812">Transmembrane</keyword>
<dbReference type="EMBL" id="VSZS01000068">
    <property type="protein sequence ID" value="TYR29806.1"/>
    <property type="molecule type" value="Genomic_DNA"/>
</dbReference>
<evidence type="ECO:0000313" key="3">
    <source>
        <dbReference type="EMBL" id="TYR29806.1"/>
    </source>
</evidence>
<evidence type="ECO:0000313" key="4">
    <source>
        <dbReference type="Proteomes" id="UP000323258"/>
    </source>
</evidence>
<accession>A0A5D4GLX9</accession>